<comment type="caution">
    <text evidence="2">The sequence shown here is derived from an EMBL/GenBank/DDBJ whole genome shotgun (WGS) entry which is preliminary data.</text>
</comment>
<name>A0AAW2EX12_9HYME</name>
<dbReference type="CDD" id="cd23992">
    <property type="entry name" value="PBP_GOBP"/>
    <property type="match status" value="1"/>
</dbReference>
<evidence type="ECO:0000313" key="2">
    <source>
        <dbReference type="EMBL" id="KAL0108294.1"/>
    </source>
</evidence>
<dbReference type="EMBL" id="JADYXP020000016">
    <property type="protein sequence ID" value="KAL0108294.1"/>
    <property type="molecule type" value="Genomic_DNA"/>
</dbReference>
<dbReference type="AlphaFoldDB" id="A0AAW2EX12"/>
<sequence length="193" mass="21802">MCFLQQSYLILVLGDISKSSCQSIISSRDFVRQKCSTSKRKIMKFFELFVCVMAIATIALAKTNATVTNLALYSSALSDADLQQCYTSANLTEANVIKLEEIKDESYKKAENTDRTKKSGCLILCILRKRGQIVDSEIQKKKFYSKIASAFLSVTTQVEMSTKIDNCINQVQTYPDMCDKSFNLITCIWKDML</sequence>
<dbReference type="Proteomes" id="UP001430953">
    <property type="component" value="Unassembled WGS sequence"/>
</dbReference>
<feature type="transmembrane region" description="Helical" evidence="1">
    <location>
        <begin position="42"/>
        <end position="61"/>
    </location>
</feature>
<protein>
    <submittedName>
        <fullName evidence="2">Uncharacterized protein</fullName>
    </submittedName>
</protein>
<keyword evidence="1" id="KW-0472">Membrane</keyword>
<organism evidence="2 3">
    <name type="scientific">Cardiocondyla obscurior</name>
    <dbReference type="NCBI Taxonomy" id="286306"/>
    <lineage>
        <taxon>Eukaryota</taxon>
        <taxon>Metazoa</taxon>
        <taxon>Ecdysozoa</taxon>
        <taxon>Arthropoda</taxon>
        <taxon>Hexapoda</taxon>
        <taxon>Insecta</taxon>
        <taxon>Pterygota</taxon>
        <taxon>Neoptera</taxon>
        <taxon>Endopterygota</taxon>
        <taxon>Hymenoptera</taxon>
        <taxon>Apocrita</taxon>
        <taxon>Aculeata</taxon>
        <taxon>Formicoidea</taxon>
        <taxon>Formicidae</taxon>
        <taxon>Myrmicinae</taxon>
        <taxon>Cardiocondyla</taxon>
    </lineage>
</organism>
<dbReference type="InterPro" id="IPR036728">
    <property type="entry name" value="PBP_GOBP_sf"/>
</dbReference>
<gene>
    <name evidence="2" type="ORF">PUN28_015084</name>
</gene>
<keyword evidence="3" id="KW-1185">Reference proteome</keyword>
<dbReference type="GO" id="GO:0005549">
    <property type="term" value="F:odorant binding"/>
    <property type="evidence" value="ECO:0007669"/>
    <property type="project" value="InterPro"/>
</dbReference>
<keyword evidence="1" id="KW-1133">Transmembrane helix</keyword>
<dbReference type="SUPFAM" id="SSF47565">
    <property type="entry name" value="Insect pheromone/odorant-binding proteins"/>
    <property type="match status" value="1"/>
</dbReference>
<dbReference type="InterPro" id="IPR006170">
    <property type="entry name" value="PBP/GOBP"/>
</dbReference>
<evidence type="ECO:0000313" key="3">
    <source>
        <dbReference type="Proteomes" id="UP001430953"/>
    </source>
</evidence>
<dbReference type="Pfam" id="PF01395">
    <property type="entry name" value="PBP_GOBP"/>
    <property type="match status" value="1"/>
</dbReference>
<evidence type="ECO:0000256" key="1">
    <source>
        <dbReference type="SAM" id="Phobius"/>
    </source>
</evidence>
<accession>A0AAW2EX12</accession>
<dbReference type="Gene3D" id="1.10.238.20">
    <property type="entry name" value="Pheromone/general odorant binding protein domain"/>
    <property type="match status" value="1"/>
</dbReference>
<proteinExistence type="predicted"/>
<keyword evidence="1" id="KW-0812">Transmembrane</keyword>
<reference evidence="2 3" key="1">
    <citation type="submission" date="2023-03" db="EMBL/GenBank/DDBJ databases">
        <title>High recombination rates correlate with genetic variation in Cardiocondyla obscurior ants.</title>
        <authorList>
            <person name="Errbii M."/>
        </authorList>
    </citation>
    <scope>NUCLEOTIDE SEQUENCE [LARGE SCALE GENOMIC DNA]</scope>
    <source>
        <strain evidence="2">Alpha-2009</strain>
        <tissue evidence="2">Whole body</tissue>
    </source>
</reference>